<evidence type="ECO:0000313" key="7">
    <source>
        <dbReference type="Proteomes" id="UP000630149"/>
    </source>
</evidence>
<dbReference type="Proteomes" id="UP000630149">
    <property type="component" value="Unassembled WGS sequence"/>
</dbReference>
<dbReference type="AlphaFoldDB" id="A0A917JTX4"/>
<feature type="transmembrane region" description="Helical" evidence="4">
    <location>
        <begin position="354"/>
        <end position="373"/>
    </location>
</feature>
<accession>A0A917JTX4</accession>
<dbReference type="PANTHER" id="PTHR23521">
    <property type="entry name" value="TRANSPORTER MFS SUPERFAMILY"/>
    <property type="match status" value="1"/>
</dbReference>
<dbReference type="GO" id="GO:0005886">
    <property type="term" value="C:plasma membrane"/>
    <property type="evidence" value="ECO:0007669"/>
    <property type="project" value="TreeGrafter"/>
</dbReference>
<dbReference type="CDD" id="cd17477">
    <property type="entry name" value="MFS_YcaD_like"/>
    <property type="match status" value="1"/>
</dbReference>
<dbReference type="OrthoDB" id="9810614at2"/>
<evidence type="ECO:0000256" key="1">
    <source>
        <dbReference type="ARBA" id="ARBA00022692"/>
    </source>
</evidence>
<dbReference type="InterPro" id="IPR020846">
    <property type="entry name" value="MFS_dom"/>
</dbReference>
<sequence length="411" mass="44876">MLQVIAETFAPLLSLFLFILGAGFFSTLLALVMTLNGASPIMIGALTGVFYAGLVSGSFRIERFITRVGHIRAFSAFSSTLAITCLLHGLFYNPWFWMVLRFIAGFASAGLFVVIESWLLCKSTTVNRGQVLALYMITFYAGQSLGQFFLNLGDPQTMLLFSITSMLCSLSIIPLSMTHVRSPQYDEPSTLSFKKLISISASGVLGCFISGLIMGSTYGLMPSFLSQAFHSNAAVAKYMFAIIIGGMLLQYPVGKLSDIFERRLVLIVISSAAILTSLAILLINHQIGWLFFLLMVCFGGLTFTLYPISITQACEALDTTDLVAGTQSLLLMYSIGAMVGPLIAPAFIEFFGERGLFVYFITVCAMAIPILILRKAQKPALPQEENFVSMPQTSPILFELDPRGEENGEVN</sequence>
<evidence type="ECO:0000313" key="6">
    <source>
        <dbReference type="EMBL" id="GGI85000.1"/>
    </source>
</evidence>
<feature type="transmembrane region" description="Helical" evidence="4">
    <location>
        <begin position="235"/>
        <end position="252"/>
    </location>
</feature>
<dbReference type="PROSITE" id="PS50850">
    <property type="entry name" value="MFS"/>
    <property type="match status" value="1"/>
</dbReference>
<keyword evidence="3 4" id="KW-0472">Membrane</keyword>
<name>A0A917JTX4_9GAMM</name>
<dbReference type="PANTHER" id="PTHR23521:SF3">
    <property type="entry name" value="MFS TRANSPORTER"/>
    <property type="match status" value="1"/>
</dbReference>
<feature type="transmembrane region" description="Helical" evidence="4">
    <location>
        <begin position="289"/>
        <end position="308"/>
    </location>
</feature>
<reference evidence="6" key="2">
    <citation type="submission" date="2020-09" db="EMBL/GenBank/DDBJ databases">
        <authorList>
            <person name="Sun Q."/>
            <person name="Ohkuma M."/>
        </authorList>
    </citation>
    <scope>NUCLEOTIDE SEQUENCE</scope>
    <source>
        <strain evidence="6">JCM 13919</strain>
    </source>
</reference>
<comment type="caution">
    <text evidence="6">The sequence shown here is derived from an EMBL/GenBank/DDBJ whole genome shotgun (WGS) entry which is preliminary data.</text>
</comment>
<evidence type="ECO:0000256" key="4">
    <source>
        <dbReference type="SAM" id="Phobius"/>
    </source>
</evidence>
<keyword evidence="2 4" id="KW-1133">Transmembrane helix</keyword>
<dbReference type="GO" id="GO:0022857">
    <property type="term" value="F:transmembrane transporter activity"/>
    <property type="evidence" value="ECO:0007669"/>
    <property type="project" value="InterPro"/>
</dbReference>
<keyword evidence="1 4" id="KW-0812">Transmembrane</keyword>
<proteinExistence type="predicted"/>
<feature type="domain" description="Major facilitator superfamily (MFS) profile" evidence="5">
    <location>
        <begin position="199"/>
        <end position="411"/>
    </location>
</feature>
<evidence type="ECO:0000256" key="3">
    <source>
        <dbReference type="ARBA" id="ARBA00023136"/>
    </source>
</evidence>
<feature type="transmembrane region" description="Helical" evidence="4">
    <location>
        <begin position="264"/>
        <end position="283"/>
    </location>
</feature>
<feature type="transmembrane region" description="Helical" evidence="4">
    <location>
        <begin position="196"/>
        <end position="215"/>
    </location>
</feature>
<dbReference type="Gene3D" id="1.20.1250.20">
    <property type="entry name" value="MFS general substrate transporter like domains"/>
    <property type="match status" value="2"/>
</dbReference>
<feature type="transmembrane region" description="Helical" evidence="4">
    <location>
        <begin position="329"/>
        <end position="348"/>
    </location>
</feature>
<dbReference type="InterPro" id="IPR036259">
    <property type="entry name" value="MFS_trans_sf"/>
</dbReference>
<protein>
    <submittedName>
        <fullName evidence="6">MFS transporter</fullName>
    </submittedName>
</protein>
<feature type="transmembrane region" description="Helical" evidence="4">
    <location>
        <begin position="12"/>
        <end position="35"/>
    </location>
</feature>
<dbReference type="InterPro" id="IPR047200">
    <property type="entry name" value="MFS_YcaD-like"/>
</dbReference>
<dbReference type="Pfam" id="PF07690">
    <property type="entry name" value="MFS_1"/>
    <property type="match status" value="1"/>
</dbReference>
<feature type="transmembrane region" description="Helical" evidence="4">
    <location>
        <begin position="98"/>
        <end position="120"/>
    </location>
</feature>
<gene>
    <name evidence="6" type="ORF">GCM10007966_11990</name>
</gene>
<feature type="transmembrane region" description="Helical" evidence="4">
    <location>
        <begin position="41"/>
        <end position="61"/>
    </location>
</feature>
<dbReference type="InterPro" id="IPR011701">
    <property type="entry name" value="MFS"/>
</dbReference>
<feature type="transmembrane region" description="Helical" evidence="4">
    <location>
        <begin position="132"/>
        <end position="150"/>
    </location>
</feature>
<feature type="transmembrane region" description="Helical" evidence="4">
    <location>
        <begin position="73"/>
        <end position="92"/>
    </location>
</feature>
<dbReference type="SUPFAM" id="SSF103473">
    <property type="entry name" value="MFS general substrate transporter"/>
    <property type="match status" value="1"/>
</dbReference>
<dbReference type="EMBL" id="BMOB01000004">
    <property type="protein sequence ID" value="GGI85000.1"/>
    <property type="molecule type" value="Genomic_DNA"/>
</dbReference>
<keyword evidence="7" id="KW-1185">Reference proteome</keyword>
<evidence type="ECO:0000259" key="5">
    <source>
        <dbReference type="PROSITE" id="PS50850"/>
    </source>
</evidence>
<feature type="transmembrane region" description="Helical" evidence="4">
    <location>
        <begin position="156"/>
        <end position="175"/>
    </location>
</feature>
<evidence type="ECO:0000256" key="2">
    <source>
        <dbReference type="ARBA" id="ARBA00022989"/>
    </source>
</evidence>
<organism evidence="6 7">
    <name type="scientific">Legionella impletisoli</name>
    <dbReference type="NCBI Taxonomy" id="343510"/>
    <lineage>
        <taxon>Bacteria</taxon>
        <taxon>Pseudomonadati</taxon>
        <taxon>Pseudomonadota</taxon>
        <taxon>Gammaproteobacteria</taxon>
        <taxon>Legionellales</taxon>
        <taxon>Legionellaceae</taxon>
        <taxon>Legionella</taxon>
    </lineage>
</organism>
<dbReference type="RefSeq" id="WP_131776611.1">
    <property type="nucleotide sequence ID" value="NZ_BMOB01000004.1"/>
</dbReference>
<reference evidence="6" key="1">
    <citation type="journal article" date="2014" name="Int. J. Syst. Evol. Microbiol.">
        <title>Complete genome sequence of Corynebacterium casei LMG S-19264T (=DSM 44701T), isolated from a smear-ripened cheese.</title>
        <authorList>
            <consortium name="US DOE Joint Genome Institute (JGI-PGF)"/>
            <person name="Walter F."/>
            <person name="Albersmeier A."/>
            <person name="Kalinowski J."/>
            <person name="Ruckert C."/>
        </authorList>
    </citation>
    <scope>NUCLEOTIDE SEQUENCE</scope>
    <source>
        <strain evidence="6">JCM 13919</strain>
    </source>
</reference>